<feature type="domain" description="NADH-Ubiquinone oxidoreductase (complex I) chain 5 N-terminal" evidence="10">
    <location>
        <begin position="64"/>
        <end position="113"/>
    </location>
</feature>
<feature type="transmembrane region" description="Helical" evidence="8">
    <location>
        <begin position="246"/>
        <end position="268"/>
    </location>
</feature>
<keyword evidence="3" id="KW-0249">Electron transport</keyword>
<feature type="transmembrane region" description="Helical" evidence="8">
    <location>
        <begin position="342"/>
        <end position="360"/>
    </location>
</feature>
<dbReference type="InterPro" id="IPR001516">
    <property type="entry name" value="Proton_antipo_N"/>
</dbReference>
<evidence type="ECO:0000256" key="2">
    <source>
        <dbReference type="ARBA" id="ARBA00004141"/>
    </source>
</evidence>
<keyword evidence="8" id="KW-0520">NAD</keyword>
<name>A0A1V0FWB4_9LECA</name>
<organism evidence="11">
    <name type="scientific">Coccocarpia palmicola</name>
    <dbReference type="NCBI Taxonomy" id="301477"/>
    <lineage>
        <taxon>Eukaryota</taxon>
        <taxon>Fungi</taxon>
        <taxon>Dikarya</taxon>
        <taxon>Ascomycota</taxon>
        <taxon>Pezizomycotina</taxon>
        <taxon>Lecanoromycetes</taxon>
        <taxon>OSLEUM clade</taxon>
        <taxon>Lecanoromycetidae</taxon>
        <taxon>Peltigerales</taxon>
        <taxon>Collematineae</taxon>
        <taxon>Coccocarpiaceae</taxon>
        <taxon>Coccocarpia</taxon>
    </lineage>
</organism>
<keyword evidence="7 8" id="KW-0472">Membrane</keyword>
<geneLocation type="mitochondrion" evidence="11"/>
<keyword evidence="8 11" id="KW-0496">Mitochondrion</keyword>
<dbReference type="GO" id="GO:0003954">
    <property type="term" value="F:NADH dehydrogenase activity"/>
    <property type="evidence" value="ECO:0007669"/>
    <property type="project" value="TreeGrafter"/>
</dbReference>
<dbReference type="GeneID" id="32232071"/>
<evidence type="ECO:0000259" key="9">
    <source>
        <dbReference type="Pfam" id="PF00361"/>
    </source>
</evidence>
<dbReference type="GO" id="GO:0016020">
    <property type="term" value="C:membrane"/>
    <property type="evidence" value="ECO:0007669"/>
    <property type="project" value="UniProtKB-SubCell"/>
</dbReference>
<comment type="catalytic activity">
    <reaction evidence="8">
        <text>a ubiquinone + NADH + 5 H(+)(in) = a ubiquinol + NAD(+) + 4 H(+)(out)</text>
        <dbReference type="Rhea" id="RHEA:29091"/>
        <dbReference type="Rhea" id="RHEA-COMP:9565"/>
        <dbReference type="Rhea" id="RHEA-COMP:9566"/>
        <dbReference type="ChEBI" id="CHEBI:15378"/>
        <dbReference type="ChEBI" id="CHEBI:16389"/>
        <dbReference type="ChEBI" id="CHEBI:17976"/>
        <dbReference type="ChEBI" id="CHEBI:57540"/>
        <dbReference type="ChEBI" id="CHEBI:57945"/>
        <dbReference type="EC" id="7.1.1.2"/>
    </reaction>
</comment>
<keyword evidence="3" id="KW-0679">Respiratory chain</keyword>
<feature type="transmembrane region" description="Helical" evidence="8">
    <location>
        <begin position="644"/>
        <end position="663"/>
    </location>
</feature>
<feature type="transmembrane region" description="Helical" evidence="8">
    <location>
        <begin position="112"/>
        <end position="139"/>
    </location>
</feature>
<feature type="domain" description="NADH:quinone oxidoreductase/Mrp antiporter transmembrane" evidence="9">
    <location>
        <begin position="129"/>
        <end position="430"/>
    </location>
</feature>
<dbReference type="GO" id="GO:0015990">
    <property type="term" value="P:electron transport coupled proton transport"/>
    <property type="evidence" value="ECO:0007669"/>
    <property type="project" value="TreeGrafter"/>
</dbReference>
<feature type="transmembrane region" description="Helical" evidence="8">
    <location>
        <begin position="308"/>
        <end position="336"/>
    </location>
</feature>
<proteinExistence type="inferred from homology"/>
<evidence type="ECO:0000313" key="11">
    <source>
        <dbReference type="EMBL" id="ARB49947.1"/>
    </source>
</evidence>
<dbReference type="NCBIfam" id="NF005141">
    <property type="entry name" value="PRK06590.1"/>
    <property type="match status" value="1"/>
</dbReference>
<keyword evidence="8" id="KW-0813">Transport</keyword>
<feature type="transmembrane region" description="Helical" evidence="8">
    <location>
        <begin position="6"/>
        <end position="24"/>
    </location>
</feature>
<dbReference type="RefSeq" id="YP_009355403.1">
    <property type="nucleotide sequence ID" value="NC_034332.1"/>
</dbReference>
<feature type="transmembrane region" description="Helical" evidence="8">
    <location>
        <begin position="81"/>
        <end position="100"/>
    </location>
</feature>
<dbReference type="Pfam" id="PF00361">
    <property type="entry name" value="Proton_antipo_M"/>
    <property type="match status" value="1"/>
</dbReference>
<evidence type="ECO:0000259" key="10">
    <source>
        <dbReference type="Pfam" id="PF00662"/>
    </source>
</evidence>
<evidence type="ECO:0000256" key="7">
    <source>
        <dbReference type="ARBA" id="ARBA00023136"/>
    </source>
</evidence>
<evidence type="ECO:0000256" key="3">
    <source>
        <dbReference type="ARBA" id="ARBA00022660"/>
    </source>
</evidence>
<keyword evidence="6 8" id="KW-0830">Ubiquinone</keyword>
<keyword evidence="5 8" id="KW-1133">Transmembrane helix</keyword>
<comment type="similarity">
    <text evidence="8">Belongs to the complex I subunit 5 family.</text>
</comment>
<feature type="transmembrane region" description="Helical" evidence="8">
    <location>
        <begin position="280"/>
        <end position="301"/>
    </location>
</feature>
<dbReference type="InterPro" id="IPR018393">
    <property type="entry name" value="NADHpl_OxRdtase_5_subgr"/>
</dbReference>
<feature type="transmembrane region" description="Helical" evidence="8">
    <location>
        <begin position="381"/>
        <end position="399"/>
    </location>
</feature>
<dbReference type="Gene3D" id="1.20.5.2700">
    <property type="match status" value="1"/>
</dbReference>
<gene>
    <name evidence="11" type="primary">nad5</name>
</gene>
<protein>
    <recommendedName>
        <fullName evidence="8">NADH-ubiquinone oxidoreductase chain 5</fullName>
        <ecNumber evidence="8">7.1.1.2</ecNumber>
    </recommendedName>
</protein>
<evidence type="ECO:0000256" key="4">
    <source>
        <dbReference type="ARBA" id="ARBA00022692"/>
    </source>
</evidence>
<dbReference type="GO" id="GO:0042773">
    <property type="term" value="P:ATP synthesis coupled electron transport"/>
    <property type="evidence" value="ECO:0007669"/>
    <property type="project" value="InterPro"/>
</dbReference>
<dbReference type="EC" id="7.1.1.2" evidence="8"/>
<dbReference type="NCBIfam" id="TIGR01974">
    <property type="entry name" value="NDH_I_L"/>
    <property type="match status" value="1"/>
</dbReference>
<feature type="transmembrane region" description="Helical" evidence="8">
    <location>
        <begin position="419"/>
        <end position="442"/>
    </location>
</feature>
<dbReference type="PANTHER" id="PTHR42829:SF2">
    <property type="entry name" value="NADH-UBIQUINONE OXIDOREDUCTASE CHAIN 5"/>
    <property type="match status" value="1"/>
</dbReference>
<comment type="function">
    <text evidence="8">Core subunit of the mitochondrial membrane respiratory chain NADH dehydrogenase (Complex I) which catalyzes electron transfer from NADH through the respiratory chain, using ubiquinone as an electron acceptor. Essential for the catalytic activity and assembly of complex I.</text>
</comment>
<dbReference type="AlphaFoldDB" id="A0A1V0FWB4"/>
<keyword evidence="4 8" id="KW-0812">Transmembrane</keyword>
<dbReference type="InterPro" id="IPR001750">
    <property type="entry name" value="ND/Mrp_TM"/>
</dbReference>
<reference evidence="11" key="1">
    <citation type="submission" date="2016-12" db="EMBL/GenBank/DDBJ databases">
        <title>The complete anotated genome of the lichenized fungas Coccocarpia palmicola.</title>
        <authorList>
            <person name="Streich S.P."/>
            <person name="Keepers K.G."/>
            <person name="Pogoda C.S."/>
            <person name="Lendemer J.C."/>
            <person name="Tripp E.A."/>
            <person name="Kane N.C."/>
        </authorList>
    </citation>
    <scope>NUCLEOTIDE SEQUENCE</scope>
</reference>
<dbReference type="GO" id="GO:0008137">
    <property type="term" value="F:NADH dehydrogenase (ubiquinone) activity"/>
    <property type="evidence" value="ECO:0007669"/>
    <property type="project" value="UniProtKB-EC"/>
</dbReference>
<dbReference type="EMBL" id="KY362513">
    <property type="protein sequence ID" value="ARB49947.1"/>
    <property type="molecule type" value="Genomic_DNA"/>
</dbReference>
<feature type="transmembrane region" description="Helical" evidence="8">
    <location>
        <begin position="199"/>
        <end position="225"/>
    </location>
</feature>
<feature type="transmembrane region" description="Helical" evidence="8">
    <location>
        <begin position="175"/>
        <end position="193"/>
    </location>
</feature>
<sequence length="685" mass="77036">MYLAVIVLPILGSIISGFLGRNVGVKGAQIITCVSLLISVLIATIAFFEVGINNIPVYIFLFKWIDLEFLNVLWGFQFDSLTVSMLIPVLIVSALVHMYSIGYMSYDHNQRFFSYLSLFTFMMIILVTANNFLLMFVGWEGSHRIVGVCSYLLISFWFTRIAANQSSMSAFITNRVGDCFLTIGIFATLWSFGNIDYTTVFSLAPFVSENIITIIGICFLIGAMAKSVRCGSQIGLHVWLPQAMEGPTPVSALIHAATMVTAGVYLLMRASPLIEYSSTVLIFSLWVGAITTVFSSIIGLFQQDIKKVIAYSTMSQLALGMMVIAIGLSCYNIALFHLINHAFYKALLFLGAGAVIHALADNQDFRKYGGLKPFLPLTYSVMIIACLSLVAFPFMTGFYSKDLIIESSYGQFSYSSFVVYHIAIIGAVITTLYSVKVLYLTFITNPNSTITNYNKVHECDNFMSLPLIVLALFSIFFGYISKDIFVGLGSSFYVDNSLFVHPLHEIMLDTEFASGKLLPLFSTLLFAIVFLIIFEFLPNLLLYLIYKRFFYNLYCLYNNRFLVEFFYNKYITNLIFKLGGQTTTVVDKGSIECIGPYGLEKGLLKLSRNISTLNTGIVTSYALYILIGLIIYLLVFYILLENNVLLLIIIFSLLNLNKLFFFFNKYKVLYSYYKMFIDTVNLSSS</sequence>
<feature type="transmembrane region" description="Helical" evidence="8">
    <location>
        <begin position="145"/>
        <end position="163"/>
    </location>
</feature>
<dbReference type="InterPro" id="IPR003945">
    <property type="entry name" value="NU5C-like"/>
</dbReference>
<feature type="transmembrane region" description="Helical" evidence="8">
    <location>
        <begin position="613"/>
        <end position="638"/>
    </location>
</feature>
<dbReference type="Pfam" id="PF00662">
    <property type="entry name" value="Proton_antipo_N"/>
    <property type="match status" value="1"/>
</dbReference>
<comment type="function">
    <text evidence="1">Core subunit of the mitochondrial membrane respiratory chain NADH dehydrogenase (Complex I) that is believed to belong to the minimal assembly required for catalysis. Complex I functions in the transfer of electrons from NADH to the respiratory chain. The immediate electron acceptor for the enzyme is believed to be ubiquinone.</text>
</comment>
<dbReference type="PANTHER" id="PTHR42829">
    <property type="entry name" value="NADH-UBIQUINONE OXIDOREDUCTASE CHAIN 5"/>
    <property type="match status" value="1"/>
</dbReference>
<accession>A0A1V0FWB4</accession>
<evidence type="ECO:0000256" key="5">
    <source>
        <dbReference type="ARBA" id="ARBA00022989"/>
    </source>
</evidence>
<feature type="transmembrane region" description="Helical" evidence="8">
    <location>
        <begin position="524"/>
        <end position="546"/>
    </location>
</feature>
<evidence type="ECO:0000256" key="6">
    <source>
        <dbReference type="ARBA" id="ARBA00023075"/>
    </source>
</evidence>
<feature type="transmembrane region" description="Helical" evidence="8">
    <location>
        <begin position="462"/>
        <end position="480"/>
    </location>
</feature>
<comment type="subcellular location">
    <subcellularLocation>
        <location evidence="2">Membrane</location>
        <topology evidence="2">Multi-pass membrane protein</topology>
    </subcellularLocation>
</comment>
<feature type="transmembrane region" description="Helical" evidence="8">
    <location>
        <begin position="36"/>
        <end position="61"/>
    </location>
</feature>
<evidence type="ECO:0000256" key="8">
    <source>
        <dbReference type="RuleBase" id="RU003404"/>
    </source>
</evidence>
<dbReference type="PRINTS" id="PR01435">
    <property type="entry name" value="NPOXDRDTASE5"/>
</dbReference>
<evidence type="ECO:0000256" key="1">
    <source>
        <dbReference type="ARBA" id="ARBA00003257"/>
    </source>
</evidence>
<dbReference type="PRINTS" id="PR01434">
    <property type="entry name" value="NADHDHGNASE5"/>
</dbReference>